<gene>
    <name evidence="16" type="ORF">SAMN02745221_00235</name>
</gene>
<keyword evidence="8 13" id="KW-0274">FAD</keyword>
<dbReference type="NCBIfam" id="TIGR00551">
    <property type="entry name" value="nadB"/>
    <property type="match status" value="1"/>
</dbReference>
<dbReference type="PRINTS" id="PR00411">
    <property type="entry name" value="PNDRDTASEI"/>
</dbReference>
<evidence type="ECO:0000256" key="5">
    <source>
        <dbReference type="ARBA" id="ARBA00021901"/>
    </source>
</evidence>
<dbReference type="GO" id="GO:0033765">
    <property type="term" value="F:steroid dehydrogenase activity, acting on the CH-CH group of donors"/>
    <property type="evidence" value="ECO:0007669"/>
    <property type="project" value="UniProtKB-ARBA"/>
</dbReference>
<dbReference type="SUPFAM" id="SSF51905">
    <property type="entry name" value="FAD/NAD(P)-binding domain"/>
    <property type="match status" value="1"/>
</dbReference>
<dbReference type="GO" id="GO:0034628">
    <property type="term" value="P:'de novo' NAD+ biosynthetic process from L-aspartate"/>
    <property type="evidence" value="ECO:0007669"/>
    <property type="project" value="TreeGrafter"/>
</dbReference>
<dbReference type="OrthoDB" id="9806724at2"/>
<keyword evidence="6 13" id="KW-0285">Flavoprotein</keyword>
<dbReference type="InterPro" id="IPR027477">
    <property type="entry name" value="Succ_DH/fumarate_Rdtase_cat_sf"/>
</dbReference>
<dbReference type="InterPro" id="IPR037099">
    <property type="entry name" value="Fum_R/Succ_DH_flav-like_C_sf"/>
</dbReference>
<dbReference type="Pfam" id="PF00890">
    <property type="entry name" value="FAD_binding_2"/>
    <property type="match status" value="1"/>
</dbReference>
<dbReference type="UniPathway" id="UPA00253">
    <property type="reaction ID" value="UER00326"/>
</dbReference>
<dbReference type="InterPro" id="IPR003953">
    <property type="entry name" value="FAD-dep_OxRdtase_2_FAD-bd"/>
</dbReference>
<evidence type="ECO:0000256" key="7">
    <source>
        <dbReference type="ARBA" id="ARBA00022642"/>
    </source>
</evidence>
<dbReference type="PRINTS" id="PR00368">
    <property type="entry name" value="FADPNR"/>
</dbReference>
<comment type="subcellular location">
    <subcellularLocation>
        <location evidence="13">Cytoplasm</location>
    </subcellularLocation>
</comment>
<comment type="catalytic activity">
    <reaction evidence="10">
        <text>L-aspartate + O2 = iminosuccinate + H2O2</text>
        <dbReference type="Rhea" id="RHEA:25876"/>
        <dbReference type="ChEBI" id="CHEBI:15379"/>
        <dbReference type="ChEBI" id="CHEBI:16240"/>
        <dbReference type="ChEBI" id="CHEBI:29991"/>
        <dbReference type="ChEBI" id="CHEBI:77875"/>
        <dbReference type="EC" id="1.4.3.16"/>
    </reaction>
    <physiologicalReaction direction="left-to-right" evidence="10">
        <dbReference type="Rhea" id="RHEA:25877"/>
    </physiologicalReaction>
</comment>
<evidence type="ECO:0000256" key="11">
    <source>
        <dbReference type="NCBIfam" id="TIGR00551"/>
    </source>
</evidence>
<feature type="domain" description="FAD-dependent oxidoreductase 2 FAD-binding" evidence="14">
    <location>
        <begin position="20"/>
        <end position="390"/>
    </location>
</feature>
<evidence type="ECO:0000256" key="10">
    <source>
        <dbReference type="ARBA" id="ARBA00048305"/>
    </source>
</evidence>
<evidence type="ECO:0000256" key="9">
    <source>
        <dbReference type="ARBA" id="ARBA00023002"/>
    </source>
</evidence>
<dbReference type="Proteomes" id="UP000242329">
    <property type="component" value="Unassembled WGS sequence"/>
</dbReference>
<dbReference type="STRING" id="1123382.SAMN02745221_00235"/>
<evidence type="ECO:0000256" key="4">
    <source>
        <dbReference type="ARBA" id="ARBA00012173"/>
    </source>
</evidence>
<dbReference type="PANTHER" id="PTHR42716">
    <property type="entry name" value="L-ASPARTATE OXIDASE"/>
    <property type="match status" value="1"/>
</dbReference>
<evidence type="ECO:0000256" key="1">
    <source>
        <dbReference type="ARBA" id="ARBA00001974"/>
    </source>
</evidence>
<organism evidence="16 17">
    <name type="scientific">Thermosyntropha lipolytica DSM 11003</name>
    <dbReference type="NCBI Taxonomy" id="1123382"/>
    <lineage>
        <taxon>Bacteria</taxon>
        <taxon>Bacillati</taxon>
        <taxon>Bacillota</taxon>
        <taxon>Clostridia</taxon>
        <taxon>Eubacteriales</taxon>
        <taxon>Syntrophomonadaceae</taxon>
        <taxon>Thermosyntropha</taxon>
    </lineage>
</organism>
<sequence>MDISRYIGRLDKNTPVIKTDFLVIGGGIAGLFTALKASRYGKVTVLVKTSLDESNTGLAQGGIAAAVHEEDSPFLHLEDTLQAGAGLCNIEAVDVLVREGPLRVRELIEMGATFDMKDGSISLTREGAHSKPRILHAADATGEAIRRALVKKCEENADIEVREHVFLIDILADIHKKEAYGALVHDIKAGEDLIYAARAVIIATGGAGQLYKYTTNPRVATGDGMAAAFRAGCSLSDLEFIQFHPTVLFSHDNQRFLISEAVRGEGGILFNQKGEAFMEKYHPLKDLAPRDVVARAIWNEMMQEGTEYVYLDMRLIPNVKERFPNIYRTLREKGIDLTREMVPVSPAAHYTMGGIVTDTEGQTGIYGLYACGETACTGVHGANRLASNSLLEGIVFGQRIVDHVEEVMYRRQVYIEEIIESFQEGQVFKPAPKGIEPCKARKILQEVMWEKVGIIRDEKGLKEAHRQVNELYNRLTRGDNIIEYYEVVNMLTVAHIVILASLWRKESRGGHYRSDYPERDNVKWLKHTSFINC</sequence>
<feature type="active site" description="Proton acceptor" evidence="12">
    <location>
        <position position="290"/>
    </location>
</feature>
<evidence type="ECO:0000259" key="14">
    <source>
        <dbReference type="Pfam" id="PF00890"/>
    </source>
</evidence>
<comment type="similarity">
    <text evidence="3 13">Belongs to the FAD-dependent oxidoreductase 2 family. NadB subfamily.</text>
</comment>
<dbReference type="RefSeq" id="WP_084728258.1">
    <property type="nucleotide sequence ID" value="NZ_FQWY01000003.1"/>
</dbReference>
<dbReference type="InterPro" id="IPR036188">
    <property type="entry name" value="FAD/NAD-bd_sf"/>
</dbReference>
<dbReference type="AlphaFoldDB" id="A0A1M5JUT3"/>
<dbReference type="PIRSF" id="PIRSF000171">
    <property type="entry name" value="SDHA_APRA_LASPO"/>
    <property type="match status" value="1"/>
</dbReference>
<evidence type="ECO:0000256" key="8">
    <source>
        <dbReference type="ARBA" id="ARBA00022827"/>
    </source>
</evidence>
<protein>
    <recommendedName>
        <fullName evidence="5 11">L-aspartate oxidase</fullName>
        <ecNumber evidence="4 11">1.4.3.16</ecNumber>
    </recommendedName>
</protein>
<keyword evidence="17" id="KW-1185">Reference proteome</keyword>
<dbReference type="PANTHER" id="PTHR42716:SF2">
    <property type="entry name" value="L-ASPARTATE OXIDASE, CHLOROPLASTIC"/>
    <property type="match status" value="1"/>
</dbReference>
<dbReference type="Gene3D" id="1.20.58.100">
    <property type="entry name" value="Fumarate reductase/succinate dehydrogenase flavoprotein-like, C-terminal domain"/>
    <property type="match status" value="1"/>
</dbReference>
<dbReference type="Gene3D" id="3.90.700.10">
    <property type="entry name" value="Succinate dehydrogenase/fumarate reductase flavoprotein, catalytic domain"/>
    <property type="match status" value="1"/>
</dbReference>
<dbReference type="SUPFAM" id="SSF46977">
    <property type="entry name" value="Succinate dehydrogenase/fumarate reductase flavoprotein C-terminal domain"/>
    <property type="match status" value="1"/>
</dbReference>
<comment type="function">
    <text evidence="13">Catalyzes the oxidation of L-aspartate to iminoaspartate.</text>
</comment>
<dbReference type="InterPro" id="IPR005288">
    <property type="entry name" value="NadB"/>
</dbReference>
<name>A0A1M5JUT3_9FIRM</name>
<feature type="domain" description="Fumarate reductase/succinate dehydrogenase flavoprotein-like C-terminal" evidence="15">
    <location>
        <begin position="441"/>
        <end position="530"/>
    </location>
</feature>
<evidence type="ECO:0000313" key="17">
    <source>
        <dbReference type="Proteomes" id="UP000242329"/>
    </source>
</evidence>
<evidence type="ECO:0000256" key="3">
    <source>
        <dbReference type="ARBA" id="ARBA00008562"/>
    </source>
</evidence>
<evidence type="ECO:0000256" key="2">
    <source>
        <dbReference type="ARBA" id="ARBA00004950"/>
    </source>
</evidence>
<comment type="cofactor">
    <cofactor evidence="1 13">
        <name>FAD</name>
        <dbReference type="ChEBI" id="CHEBI:57692"/>
    </cofactor>
</comment>
<proteinExistence type="inferred from homology"/>
<dbReference type="Gene3D" id="3.50.50.60">
    <property type="entry name" value="FAD/NAD(P)-binding domain"/>
    <property type="match status" value="1"/>
</dbReference>
<evidence type="ECO:0000256" key="12">
    <source>
        <dbReference type="PIRSR" id="PIRSR000171-1"/>
    </source>
</evidence>
<reference evidence="17" key="1">
    <citation type="submission" date="2016-11" db="EMBL/GenBank/DDBJ databases">
        <authorList>
            <person name="Varghese N."/>
            <person name="Submissions S."/>
        </authorList>
    </citation>
    <scope>NUCLEOTIDE SEQUENCE [LARGE SCALE GENOMIC DNA]</scope>
    <source>
        <strain evidence="17">DSM 11003</strain>
    </source>
</reference>
<dbReference type="FunFam" id="3.90.700.10:FF:000002">
    <property type="entry name" value="L-aspartate oxidase"/>
    <property type="match status" value="1"/>
</dbReference>
<keyword evidence="7 13" id="KW-0662">Pyridine nucleotide biosynthesis</keyword>
<keyword evidence="9 13" id="KW-0560">Oxidoreductase</keyword>
<dbReference type="SUPFAM" id="SSF56425">
    <property type="entry name" value="Succinate dehydrogenase/fumarate reductase flavoprotein, catalytic domain"/>
    <property type="match status" value="1"/>
</dbReference>
<dbReference type="EC" id="1.4.3.16" evidence="4 11"/>
<evidence type="ECO:0000256" key="13">
    <source>
        <dbReference type="RuleBase" id="RU362049"/>
    </source>
</evidence>
<dbReference type="EMBL" id="FQWY01000003">
    <property type="protein sequence ID" value="SHG44327.1"/>
    <property type="molecule type" value="Genomic_DNA"/>
</dbReference>
<comment type="pathway">
    <text evidence="2 13">Cofactor biosynthesis; NAD(+) biosynthesis; iminoaspartate from L-aspartate (oxidase route): step 1/1.</text>
</comment>
<accession>A0A1M5JUT3</accession>
<evidence type="ECO:0000313" key="16">
    <source>
        <dbReference type="EMBL" id="SHG44327.1"/>
    </source>
</evidence>
<evidence type="ECO:0000256" key="6">
    <source>
        <dbReference type="ARBA" id="ARBA00022630"/>
    </source>
</evidence>
<evidence type="ECO:0000259" key="15">
    <source>
        <dbReference type="Pfam" id="PF02910"/>
    </source>
</evidence>
<dbReference type="InterPro" id="IPR015939">
    <property type="entry name" value="Fum_Rdtase/Succ_DH_flav-like_C"/>
</dbReference>
<dbReference type="GO" id="GO:0005737">
    <property type="term" value="C:cytoplasm"/>
    <property type="evidence" value="ECO:0007669"/>
    <property type="project" value="UniProtKB-SubCell"/>
</dbReference>
<dbReference type="Pfam" id="PF02910">
    <property type="entry name" value="Succ_DH_flav_C"/>
    <property type="match status" value="1"/>
</dbReference>
<dbReference type="GO" id="GO:0008734">
    <property type="term" value="F:L-aspartate oxidase activity"/>
    <property type="evidence" value="ECO:0007669"/>
    <property type="project" value="UniProtKB-UniRule"/>
</dbReference>